<feature type="domain" description="FAD-binding" evidence="4">
    <location>
        <begin position="2"/>
        <end position="336"/>
    </location>
</feature>
<dbReference type="PRINTS" id="PR00420">
    <property type="entry name" value="RNGMNOXGNASE"/>
</dbReference>
<dbReference type="Gene3D" id="3.30.70.2450">
    <property type="match status" value="1"/>
</dbReference>
<evidence type="ECO:0000313" key="6">
    <source>
        <dbReference type="Proteomes" id="UP000029507"/>
    </source>
</evidence>
<gene>
    <name evidence="5" type="ORF">PSTEL_12075</name>
</gene>
<dbReference type="AlphaFoldDB" id="A0A089LUA7"/>
<dbReference type="GO" id="GO:0071949">
    <property type="term" value="F:FAD binding"/>
    <property type="evidence" value="ECO:0007669"/>
    <property type="project" value="InterPro"/>
</dbReference>
<dbReference type="STRING" id="169760.PSTEL_12075"/>
<dbReference type="Proteomes" id="UP000029507">
    <property type="component" value="Chromosome"/>
</dbReference>
<name>A0A089LUA7_9BACL</name>
<comment type="cofactor">
    <cofactor evidence="1">
        <name>FAD</name>
        <dbReference type="ChEBI" id="CHEBI:57692"/>
    </cofactor>
</comment>
<organism evidence="5 6">
    <name type="scientific">Paenibacillus stellifer</name>
    <dbReference type="NCBI Taxonomy" id="169760"/>
    <lineage>
        <taxon>Bacteria</taxon>
        <taxon>Bacillati</taxon>
        <taxon>Bacillota</taxon>
        <taxon>Bacilli</taxon>
        <taxon>Bacillales</taxon>
        <taxon>Paenibacillaceae</taxon>
        <taxon>Paenibacillus</taxon>
    </lineage>
</organism>
<proteinExistence type="predicted"/>
<dbReference type="HOGENOM" id="CLU_009665_20_1_9"/>
<dbReference type="Pfam" id="PF01494">
    <property type="entry name" value="FAD_binding_3"/>
    <property type="match status" value="1"/>
</dbReference>
<dbReference type="PANTHER" id="PTHR43004">
    <property type="entry name" value="TRK SYSTEM POTASSIUM UPTAKE PROTEIN"/>
    <property type="match status" value="1"/>
</dbReference>
<dbReference type="InterPro" id="IPR036188">
    <property type="entry name" value="FAD/NAD-bd_sf"/>
</dbReference>
<protein>
    <recommendedName>
        <fullName evidence="4">FAD-binding domain-containing protein</fullName>
    </recommendedName>
</protein>
<evidence type="ECO:0000256" key="1">
    <source>
        <dbReference type="ARBA" id="ARBA00001974"/>
    </source>
</evidence>
<sequence length="499" mass="54658">MDYDVIVVGGGPVGMMLAGELALADVKVCVLEKLEATTPYSRALSIHPRTLEIMDLRGLKSELLKIGKTLPTGHFAGLETRLDFTVIDSSSNYSLFIAQSETEKALELRAKELGADIRRGIDVLSVTQSSDCVEVIASGDTGQITLTAAYAIGADGAGSIVRKQANIAFNGTDATLTAVQGDVVFKSPPKTTVVSSFNEKGMIMIVPVSKELHRVVFIDPERNSIPKDEPVTLEELRSGMIRMLGDDYGISDPYWMTRFGNATRQAERYREGRLFLAGDAAHIHFPAGGQGMNVGLQEAMNLGWKLAAEVKGWAPEDLLDSYHAERFPVNTTLLRNTKVQTLLFGTDFSPTAIHLRSMISDLLLSPDANYRLASQIAAVDVQYNVRENVSSHLLNGRRLAEIKLRSQNGDVFSSYELFREGKYVLLNLASDKITETIVSNLQHQHFKFASATLSDQVNGWEDVHTALIRPDGYIAWAVSVAEADVISRIELGIKQISRG</sequence>
<dbReference type="PANTHER" id="PTHR43004:SF19">
    <property type="entry name" value="BINDING MONOOXYGENASE, PUTATIVE (JCVI)-RELATED"/>
    <property type="match status" value="1"/>
</dbReference>
<evidence type="ECO:0000256" key="3">
    <source>
        <dbReference type="ARBA" id="ARBA00022827"/>
    </source>
</evidence>
<evidence type="ECO:0000259" key="4">
    <source>
        <dbReference type="Pfam" id="PF01494"/>
    </source>
</evidence>
<reference evidence="5 6" key="1">
    <citation type="submission" date="2014-08" db="EMBL/GenBank/DDBJ databases">
        <title>Comparative genomics of the Paenibacillus odorifer group.</title>
        <authorList>
            <person name="den Bakker H.C."/>
            <person name="Tsai Y.-C."/>
            <person name="Martin N."/>
            <person name="Korlach J."/>
            <person name="Wiedmann M."/>
        </authorList>
    </citation>
    <scope>NUCLEOTIDE SEQUENCE [LARGE SCALE GENOMIC DNA]</scope>
    <source>
        <strain evidence="5 6">DSM 14472</strain>
    </source>
</reference>
<accession>A0A089LUA7</accession>
<dbReference type="InterPro" id="IPR050641">
    <property type="entry name" value="RIFMO-like"/>
</dbReference>
<evidence type="ECO:0000313" key="5">
    <source>
        <dbReference type="EMBL" id="AIQ63710.1"/>
    </source>
</evidence>
<dbReference type="Pfam" id="PF21274">
    <property type="entry name" value="Rng_hyd_C"/>
    <property type="match status" value="1"/>
</dbReference>
<dbReference type="OrthoDB" id="9766816at2"/>
<dbReference type="InterPro" id="IPR002938">
    <property type="entry name" value="FAD-bd"/>
</dbReference>
<dbReference type="GO" id="GO:0016709">
    <property type="term" value="F:oxidoreductase activity, acting on paired donors, with incorporation or reduction of molecular oxygen, NAD(P)H as one donor, and incorporation of one atom of oxygen"/>
    <property type="evidence" value="ECO:0007669"/>
    <property type="project" value="UniProtKB-ARBA"/>
</dbReference>
<keyword evidence="3" id="KW-0274">FAD</keyword>
<dbReference type="Gene3D" id="3.40.30.120">
    <property type="match status" value="1"/>
</dbReference>
<dbReference type="EMBL" id="CP009286">
    <property type="protein sequence ID" value="AIQ63710.1"/>
    <property type="molecule type" value="Genomic_DNA"/>
</dbReference>
<keyword evidence="6" id="KW-1185">Reference proteome</keyword>
<dbReference type="SUPFAM" id="SSF51905">
    <property type="entry name" value="FAD/NAD(P)-binding domain"/>
    <property type="match status" value="1"/>
</dbReference>
<keyword evidence="2" id="KW-0285">Flavoprotein</keyword>
<dbReference type="RefSeq" id="WP_038695445.1">
    <property type="nucleotide sequence ID" value="NZ_CP009286.1"/>
</dbReference>
<evidence type="ECO:0000256" key="2">
    <source>
        <dbReference type="ARBA" id="ARBA00022630"/>
    </source>
</evidence>
<dbReference type="Gene3D" id="3.50.50.60">
    <property type="entry name" value="FAD/NAD(P)-binding domain"/>
    <property type="match status" value="1"/>
</dbReference>
<dbReference type="KEGG" id="pste:PSTEL_12075"/>
<dbReference type="NCBIfam" id="NF006092">
    <property type="entry name" value="PRK08244.1"/>
    <property type="match status" value="1"/>
</dbReference>